<feature type="compositionally biased region" description="Basic residues" evidence="1">
    <location>
        <begin position="55"/>
        <end position="67"/>
    </location>
</feature>
<proteinExistence type="predicted"/>
<organism evidence="2 3">
    <name type="scientific">Eumeta variegata</name>
    <name type="common">Bagworm moth</name>
    <name type="synonym">Eumeta japonica</name>
    <dbReference type="NCBI Taxonomy" id="151549"/>
    <lineage>
        <taxon>Eukaryota</taxon>
        <taxon>Metazoa</taxon>
        <taxon>Ecdysozoa</taxon>
        <taxon>Arthropoda</taxon>
        <taxon>Hexapoda</taxon>
        <taxon>Insecta</taxon>
        <taxon>Pterygota</taxon>
        <taxon>Neoptera</taxon>
        <taxon>Endopterygota</taxon>
        <taxon>Lepidoptera</taxon>
        <taxon>Glossata</taxon>
        <taxon>Ditrysia</taxon>
        <taxon>Tineoidea</taxon>
        <taxon>Psychidae</taxon>
        <taxon>Oiketicinae</taxon>
        <taxon>Eumeta</taxon>
    </lineage>
</organism>
<comment type="caution">
    <text evidence="2">The sequence shown here is derived from an EMBL/GenBank/DDBJ whole genome shotgun (WGS) entry which is preliminary data.</text>
</comment>
<evidence type="ECO:0000256" key="1">
    <source>
        <dbReference type="SAM" id="MobiDB-lite"/>
    </source>
</evidence>
<feature type="compositionally biased region" description="Basic and acidic residues" evidence="1">
    <location>
        <begin position="68"/>
        <end position="79"/>
    </location>
</feature>
<feature type="compositionally biased region" description="Basic residues" evidence="1">
    <location>
        <begin position="27"/>
        <end position="38"/>
    </location>
</feature>
<sequence length="226" mass="25345">MRDRSGVVSSKSRCMLERSELRRRYRRCVRAAPRRRSTRSPERSGRLSESPLSSPHRRRARRGQRRRPSNDHNKSERGSARASRRVARIATVRWQITTRVPVMGPCWVLWAALVAAGAAATGGRLPRTSGTGAPPVTPRLPARNLTLAGRNSVRNRSVSNPTKCLTSPVNVSSEASLFSPSPRSYLRRATQPSVRSRSPTELTPLELQVWMDADDLYFSSNFFLVI</sequence>
<dbReference type="AlphaFoldDB" id="A0A4C2A5L9"/>
<gene>
    <name evidence="2" type="ORF">EVAR_66923_1</name>
</gene>
<evidence type="ECO:0000313" key="3">
    <source>
        <dbReference type="Proteomes" id="UP000299102"/>
    </source>
</evidence>
<accession>A0A4C2A5L9</accession>
<name>A0A4C2A5L9_EUMVA</name>
<feature type="region of interest" description="Disordered" evidence="1">
    <location>
        <begin position="27"/>
        <end position="84"/>
    </location>
</feature>
<dbReference type="Proteomes" id="UP000299102">
    <property type="component" value="Unassembled WGS sequence"/>
</dbReference>
<evidence type="ECO:0000313" key="2">
    <source>
        <dbReference type="EMBL" id="GBP95996.1"/>
    </source>
</evidence>
<reference evidence="2 3" key="1">
    <citation type="journal article" date="2019" name="Commun. Biol.">
        <title>The bagworm genome reveals a unique fibroin gene that provides high tensile strength.</title>
        <authorList>
            <person name="Kono N."/>
            <person name="Nakamura H."/>
            <person name="Ohtoshi R."/>
            <person name="Tomita M."/>
            <person name="Numata K."/>
            <person name="Arakawa K."/>
        </authorList>
    </citation>
    <scope>NUCLEOTIDE SEQUENCE [LARGE SCALE GENOMIC DNA]</scope>
</reference>
<keyword evidence="3" id="KW-1185">Reference proteome</keyword>
<protein>
    <submittedName>
        <fullName evidence="2">Uncharacterized protein</fullName>
    </submittedName>
</protein>
<feature type="region of interest" description="Disordered" evidence="1">
    <location>
        <begin position="122"/>
        <end position="141"/>
    </location>
</feature>
<dbReference type="EMBL" id="BGZK01002718">
    <property type="protein sequence ID" value="GBP95996.1"/>
    <property type="molecule type" value="Genomic_DNA"/>
</dbReference>